<comment type="caution">
    <text evidence="1">The sequence shown here is derived from an EMBL/GenBank/DDBJ whole genome shotgun (WGS) entry which is preliminary data.</text>
</comment>
<dbReference type="Proteomes" id="UP001597380">
    <property type="component" value="Unassembled WGS sequence"/>
</dbReference>
<protein>
    <submittedName>
        <fullName evidence="1">Uncharacterized protein</fullName>
    </submittedName>
</protein>
<dbReference type="RefSeq" id="WP_345340309.1">
    <property type="nucleotide sequence ID" value="NZ_BAABLI010000014.1"/>
</dbReference>
<organism evidence="1 2">
    <name type="scientific">Corallincola platygyrae</name>
    <dbReference type="NCBI Taxonomy" id="1193278"/>
    <lineage>
        <taxon>Bacteria</taxon>
        <taxon>Pseudomonadati</taxon>
        <taxon>Pseudomonadota</taxon>
        <taxon>Gammaproteobacteria</taxon>
        <taxon>Alteromonadales</taxon>
        <taxon>Psychromonadaceae</taxon>
        <taxon>Corallincola</taxon>
    </lineage>
</organism>
<evidence type="ECO:0000313" key="2">
    <source>
        <dbReference type="Proteomes" id="UP001597380"/>
    </source>
</evidence>
<name>A0ABW4XKK2_9GAMM</name>
<gene>
    <name evidence="1" type="ORF">ACFSJ3_06430</name>
</gene>
<sequence length="312" mass="35271">MQRPDYEFEQFLEGKHPLSQQYQKESEQIPPMPADLEQKILAEAHKAAKKRIPARRWLSIAASLVLVSLIYRGGDWQFSTDTGAFLPEAELDAPSLQAPADNYTIADSAELLRKRKSVEPAEIQTMVPDTKARLHAQLRPRVMSNTAQFAAADAAVSPQLEKWLETECLLSQFNRYTEKKLALEQWSRHWLQVRHPQLAQLAVARQEQRSWRIQFEHQLINQIAKDAPHKLPSGQPFAVWAQSFDDETLSAACLSNGALCAPLASWQFQLSQPAEVLTEEFNDLYQDTTFVSKSEAIPPRASVCLPAELAVE</sequence>
<dbReference type="EMBL" id="JBHUHT010000009">
    <property type="protein sequence ID" value="MFD2095619.1"/>
    <property type="molecule type" value="Genomic_DNA"/>
</dbReference>
<proteinExistence type="predicted"/>
<reference evidence="2" key="1">
    <citation type="journal article" date="2019" name="Int. J. Syst. Evol. Microbiol.">
        <title>The Global Catalogue of Microorganisms (GCM) 10K type strain sequencing project: providing services to taxonomists for standard genome sequencing and annotation.</title>
        <authorList>
            <consortium name="The Broad Institute Genomics Platform"/>
            <consortium name="The Broad Institute Genome Sequencing Center for Infectious Disease"/>
            <person name="Wu L."/>
            <person name="Ma J."/>
        </authorList>
    </citation>
    <scope>NUCLEOTIDE SEQUENCE [LARGE SCALE GENOMIC DNA]</scope>
    <source>
        <strain evidence="2">CGMCC 1.10992</strain>
    </source>
</reference>
<evidence type="ECO:0000313" key="1">
    <source>
        <dbReference type="EMBL" id="MFD2095619.1"/>
    </source>
</evidence>
<accession>A0ABW4XKK2</accession>
<keyword evidence="2" id="KW-1185">Reference proteome</keyword>